<dbReference type="Proteomes" id="UP000215595">
    <property type="component" value="Unassembled WGS sequence"/>
</dbReference>
<feature type="transmembrane region" description="Helical" evidence="1">
    <location>
        <begin position="167"/>
        <end position="185"/>
    </location>
</feature>
<name>A0A258FPK3_9CAUL</name>
<sequence>MVRPEPLNTEDLIDRLAAGARPIPEHRPARRAALCAGLALVASAIVVWMTLGPRPDLASVVDEPAFLLRQVYALSVAGFAGWLMLRLGQPGAPVRGPVIGLGAVALLVIGLVAWEQAGLGDASRLDSLLGQSWTQCSLRVGAISLVATPFVFFAARRLAPARPTMAGLAAGIVAGAVAASAYGLYCAEITATFVATWYSLGIVTSGLLGGALGRWVLRW</sequence>
<reference evidence="2 3" key="1">
    <citation type="submission" date="2017-03" db="EMBL/GenBank/DDBJ databases">
        <title>Lifting the veil on microbial sulfur biogeochemistry in mining wastewaters.</title>
        <authorList>
            <person name="Kantor R.S."/>
            <person name="Colenbrander Nelson T."/>
            <person name="Marshall S."/>
            <person name="Bennett D."/>
            <person name="Apte S."/>
            <person name="Camacho D."/>
            <person name="Thomas B.C."/>
            <person name="Warren L.A."/>
            <person name="Banfield J.F."/>
        </authorList>
    </citation>
    <scope>NUCLEOTIDE SEQUENCE [LARGE SCALE GENOMIC DNA]</scope>
    <source>
        <strain evidence="2">32-69-9</strain>
    </source>
</reference>
<feature type="transmembrane region" description="Helical" evidence="1">
    <location>
        <begin position="197"/>
        <end position="217"/>
    </location>
</feature>
<dbReference type="AlphaFoldDB" id="A0A258FPK3"/>
<proteinExistence type="predicted"/>
<dbReference type="Pfam" id="PF06532">
    <property type="entry name" value="NrsF"/>
    <property type="match status" value="1"/>
</dbReference>
<dbReference type="EMBL" id="NCEB01000013">
    <property type="protein sequence ID" value="OYX33864.1"/>
    <property type="molecule type" value="Genomic_DNA"/>
</dbReference>
<feature type="transmembrane region" description="Helical" evidence="1">
    <location>
        <begin position="32"/>
        <end position="51"/>
    </location>
</feature>
<gene>
    <name evidence="2" type="ORF">B7Z01_07740</name>
</gene>
<evidence type="ECO:0008006" key="4">
    <source>
        <dbReference type="Google" id="ProtNLM"/>
    </source>
</evidence>
<feature type="transmembrane region" description="Helical" evidence="1">
    <location>
        <begin position="66"/>
        <end position="85"/>
    </location>
</feature>
<evidence type="ECO:0000313" key="3">
    <source>
        <dbReference type="Proteomes" id="UP000215595"/>
    </source>
</evidence>
<comment type="caution">
    <text evidence="2">The sequence shown here is derived from an EMBL/GenBank/DDBJ whole genome shotgun (WGS) entry which is preliminary data.</text>
</comment>
<organism evidence="2 3">
    <name type="scientific">Brevundimonas subvibrioides</name>
    <dbReference type="NCBI Taxonomy" id="74313"/>
    <lineage>
        <taxon>Bacteria</taxon>
        <taxon>Pseudomonadati</taxon>
        <taxon>Pseudomonadota</taxon>
        <taxon>Alphaproteobacteria</taxon>
        <taxon>Caulobacterales</taxon>
        <taxon>Caulobacteraceae</taxon>
        <taxon>Brevundimonas</taxon>
    </lineage>
</organism>
<keyword evidence="1" id="KW-0812">Transmembrane</keyword>
<keyword evidence="1" id="KW-1133">Transmembrane helix</keyword>
<accession>A0A258FPK3</accession>
<evidence type="ECO:0000313" key="2">
    <source>
        <dbReference type="EMBL" id="OYX33864.1"/>
    </source>
</evidence>
<feature type="transmembrane region" description="Helical" evidence="1">
    <location>
        <begin position="97"/>
        <end position="117"/>
    </location>
</feature>
<protein>
    <recommendedName>
        <fullName evidence="4">DUF1109 domain-containing protein</fullName>
    </recommendedName>
</protein>
<evidence type="ECO:0000256" key="1">
    <source>
        <dbReference type="SAM" id="Phobius"/>
    </source>
</evidence>
<feature type="transmembrane region" description="Helical" evidence="1">
    <location>
        <begin position="137"/>
        <end position="155"/>
    </location>
</feature>
<keyword evidence="1" id="KW-0472">Membrane</keyword>
<dbReference type="InterPro" id="IPR009495">
    <property type="entry name" value="NrsF"/>
</dbReference>